<reference evidence="14 15" key="1">
    <citation type="submission" date="2012-10" db="EMBL/GenBank/DDBJ databases">
        <authorList>
            <person name="Strain E.A."/>
            <person name="Brown E."/>
            <person name="Allard M.W."/>
            <person name="Gonzalez-Escalona N."/>
            <person name="Timme R."/>
        </authorList>
    </citation>
    <scope>NUCLEOTIDE SEQUENCE [LARGE SCALE GENOMIC DNA]</scope>
    <source>
        <strain evidence="14 15">CFSAN001627</strain>
    </source>
</reference>
<evidence type="ECO:0000256" key="13">
    <source>
        <dbReference type="ARBA" id="ARBA00042156"/>
    </source>
</evidence>
<dbReference type="PANTHER" id="PTHR43152:SF2">
    <property type="entry name" value="DRUG RESISTANCE ABC TRANSPORTER"/>
    <property type="match status" value="1"/>
</dbReference>
<dbReference type="InterPro" id="IPR027417">
    <property type="entry name" value="P-loop_NTPase"/>
</dbReference>
<evidence type="ECO:0000256" key="12">
    <source>
        <dbReference type="ARBA" id="ARBA00039316"/>
    </source>
</evidence>
<dbReference type="EMBL" id="AMXI01001675">
    <property type="protein sequence ID" value="EKN36568.1"/>
    <property type="molecule type" value="Genomic_DNA"/>
</dbReference>
<gene>
    <name evidence="14" type="ORF">CFSAN001627_26593</name>
</gene>
<evidence type="ECO:0000256" key="6">
    <source>
        <dbReference type="ARBA" id="ARBA00022769"/>
    </source>
</evidence>
<keyword evidence="7" id="KW-0067">ATP-binding</keyword>
<evidence type="ECO:0000256" key="3">
    <source>
        <dbReference type="ARBA" id="ARBA00022737"/>
    </source>
</evidence>
<dbReference type="PANTHER" id="PTHR43152">
    <property type="entry name" value="UVRABC SYSTEM PROTEIN A"/>
    <property type="match status" value="1"/>
</dbReference>
<organism evidence="14 15">
    <name type="scientific">Clostridium botulinum CFSAN001627</name>
    <dbReference type="NCBI Taxonomy" id="1232189"/>
    <lineage>
        <taxon>Bacteria</taxon>
        <taxon>Bacillati</taxon>
        <taxon>Bacillota</taxon>
        <taxon>Clostridia</taxon>
        <taxon>Eubacteriales</taxon>
        <taxon>Clostridiaceae</taxon>
        <taxon>Clostridium</taxon>
    </lineage>
</organism>
<sequence>MDIKESIYVSGAREKNLKNIDIEIPKKKITVFTGVSGSGKSSLVFDTIAAESQRQLNETYSSFIRHRLPHYGQPDVDSIKNLSV</sequence>
<comment type="similarity">
    <text evidence="11">Belongs to the ABC transporter superfamily. UvrA family.</text>
</comment>
<dbReference type="GO" id="GO:0003677">
    <property type="term" value="F:DNA binding"/>
    <property type="evidence" value="ECO:0007669"/>
    <property type="project" value="UniProtKB-KW"/>
</dbReference>
<evidence type="ECO:0000256" key="1">
    <source>
        <dbReference type="ARBA" id="ARBA00004496"/>
    </source>
</evidence>
<dbReference type="SUPFAM" id="SSF52540">
    <property type="entry name" value="P-loop containing nucleoside triphosphate hydrolases"/>
    <property type="match status" value="1"/>
</dbReference>
<evidence type="ECO:0000256" key="11">
    <source>
        <dbReference type="ARBA" id="ARBA00038000"/>
    </source>
</evidence>
<evidence type="ECO:0000313" key="15">
    <source>
        <dbReference type="Proteomes" id="UP000011944"/>
    </source>
</evidence>
<evidence type="ECO:0000256" key="7">
    <source>
        <dbReference type="ARBA" id="ARBA00022840"/>
    </source>
</evidence>
<dbReference type="GO" id="GO:0004518">
    <property type="term" value="F:nuclease activity"/>
    <property type="evidence" value="ECO:0007669"/>
    <property type="project" value="UniProtKB-KW"/>
</dbReference>
<feature type="non-terminal residue" evidence="14">
    <location>
        <position position="84"/>
    </location>
</feature>
<name>M1ZMW1_CLOBO</name>
<keyword evidence="10" id="KW-0234">DNA repair</keyword>
<evidence type="ECO:0000256" key="2">
    <source>
        <dbReference type="ARBA" id="ARBA00022490"/>
    </source>
</evidence>
<dbReference type="Gene3D" id="3.40.50.300">
    <property type="entry name" value="P-loop containing nucleotide triphosphate hydrolases"/>
    <property type="match status" value="1"/>
</dbReference>
<evidence type="ECO:0000256" key="8">
    <source>
        <dbReference type="ARBA" id="ARBA00022881"/>
    </source>
</evidence>
<evidence type="ECO:0000256" key="4">
    <source>
        <dbReference type="ARBA" id="ARBA00022741"/>
    </source>
</evidence>
<accession>M1ZMW1</accession>
<comment type="caution">
    <text evidence="14">The sequence shown here is derived from an EMBL/GenBank/DDBJ whole genome shotgun (WGS) entry which is preliminary data.</text>
</comment>
<dbReference type="GO" id="GO:0006281">
    <property type="term" value="P:DNA repair"/>
    <property type="evidence" value="ECO:0007669"/>
    <property type="project" value="UniProtKB-KW"/>
</dbReference>
<keyword evidence="2" id="KW-0963">Cytoplasm</keyword>
<keyword evidence="5" id="KW-0227">DNA damage</keyword>
<dbReference type="Proteomes" id="UP000011944">
    <property type="component" value="Unassembled WGS sequence"/>
</dbReference>
<keyword evidence="4" id="KW-0547">Nucleotide-binding</keyword>
<keyword evidence="8" id="KW-0267">Excision nuclease</keyword>
<evidence type="ECO:0000256" key="9">
    <source>
        <dbReference type="ARBA" id="ARBA00023125"/>
    </source>
</evidence>
<dbReference type="AlphaFoldDB" id="M1ZMW1"/>
<reference evidence="14 15" key="2">
    <citation type="submission" date="2013-03" db="EMBL/GenBank/DDBJ databases">
        <title>Diversity in Clostridium botulinum.</title>
        <authorList>
            <person name="Timme R.E."/>
            <person name="Allard M."/>
            <person name="Luo Y."/>
            <person name="Strain E."/>
            <person name="Gonzalez-Escalona N."/>
            <person name="Brown E."/>
        </authorList>
    </citation>
    <scope>NUCLEOTIDE SEQUENCE [LARGE SCALE GENOMIC DNA]</scope>
    <source>
        <strain evidence="14 15">CFSAN001627</strain>
    </source>
</reference>
<keyword evidence="3" id="KW-0677">Repeat</keyword>
<keyword evidence="9" id="KW-0238">DNA-binding</keyword>
<comment type="subcellular location">
    <subcellularLocation>
        <location evidence="1">Cytoplasm</location>
    </subcellularLocation>
</comment>
<protein>
    <recommendedName>
        <fullName evidence="12">UvrABC system protein A</fullName>
    </recommendedName>
    <alternativeName>
        <fullName evidence="13">Excinuclease ABC subunit A</fullName>
    </alternativeName>
</protein>
<dbReference type="GO" id="GO:0005737">
    <property type="term" value="C:cytoplasm"/>
    <property type="evidence" value="ECO:0007669"/>
    <property type="project" value="UniProtKB-SubCell"/>
</dbReference>
<dbReference type="GO" id="GO:0005524">
    <property type="term" value="F:ATP binding"/>
    <property type="evidence" value="ECO:0007669"/>
    <property type="project" value="UniProtKB-KW"/>
</dbReference>
<evidence type="ECO:0000256" key="10">
    <source>
        <dbReference type="ARBA" id="ARBA00023204"/>
    </source>
</evidence>
<evidence type="ECO:0000313" key="14">
    <source>
        <dbReference type="EMBL" id="EKN36568.1"/>
    </source>
</evidence>
<keyword evidence="6" id="KW-0228">DNA excision</keyword>
<proteinExistence type="inferred from homology"/>
<evidence type="ECO:0000256" key="5">
    <source>
        <dbReference type="ARBA" id="ARBA00022763"/>
    </source>
</evidence>